<feature type="region of interest" description="Disordered" evidence="1">
    <location>
        <begin position="216"/>
        <end position="265"/>
    </location>
</feature>
<dbReference type="Pfam" id="PF21997">
    <property type="entry name" value="DUF6928"/>
    <property type="match status" value="1"/>
</dbReference>
<name>A0ABR7WFR6_9ACTN</name>
<gene>
    <name evidence="2" type="ORF">IDF66_17605</name>
</gene>
<proteinExistence type="predicted"/>
<protein>
    <submittedName>
        <fullName evidence="2">Uncharacterized protein</fullName>
    </submittedName>
</protein>
<evidence type="ECO:0000313" key="2">
    <source>
        <dbReference type="EMBL" id="MBD1321406.1"/>
    </source>
</evidence>
<comment type="caution">
    <text evidence="2">The sequence shown here is derived from an EMBL/GenBank/DDBJ whole genome shotgun (WGS) entry which is preliminary data.</text>
</comment>
<dbReference type="RefSeq" id="WP_190267930.1">
    <property type="nucleotide sequence ID" value="NZ_BAABAD010000005.1"/>
</dbReference>
<reference evidence="2 3" key="1">
    <citation type="submission" date="2020-09" db="EMBL/GenBank/DDBJ databases">
        <title>Novel species in genus Gordonia.</title>
        <authorList>
            <person name="Zhang G."/>
        </authorList>
    </citation>
    <scope>NUCLEOTIDE SEQUENCE [LARGE SCALE GENOMIC DNA]</scope>
    <source>
        <strain evidence="2 3">ON-33</strain>
    </source>
</reference>
<dbReference type="EMBL" id="JACWMS010000003">
    <property type="protein sequence ID" value="MBD1321406.1"/>
    <property type="molecule type" value="Genomic_DNA"/>
</dbReference>
<evidence type="ECO:0000313" key="3">
    <source>
        <dbReference type="Proteomes" id="UP000602395"/>
    </source>
</evidence>
<organism evidence="2 3">
    <name type="scientific">Gordonia hankookensis</name>
    <dbReference type="NCBI Taxonomy" id="589403"/>
    <lineage>
        <taxon>Bacteria</taxon>
        <taxon>Bacillati</taxon>
        <taxon>Actinomycetota</taxon>
        <taxon>Actinomycetes</taxon>
        <taxon>Mycobacteriales</taxon>
        <taxon>Gordoniaceae</taxon>
        <taxon>Gordonia</taxon>
    </lineage>
</organism>
<accession>A0ABR7WFR6</accession>
<dbReference type="InterPro" id="IPR053847">
    <property type="entry name" value="DUF6928"/>
</dbReference>
<sequence>MSARAVTLWFIDSDNPVAELASPTNDVVAAQKLAEAIYGDRVLVPFADTDLATAAAAQDAHVYAGWYGRLAVITCSLFATTQPSTLTRTIASIRPSSAATVLYTDPETATGTFARWEHGELRRSFGADPVTIFEDCGLPYPFEREFWAGEHPLRYAPGVAPEPLALPFHPQHLAEQANRQWLGFRFTRPRIEGDHDPARIPVTAFAIHPADYVPGESDWQDYRSRSQVPVEHRPSDDTPNPAPEHEPVRPTRQRGRIARYFGFGN</sequence>
<dbReference type="Proteomes" id="UP000602395">
    <property type="component" value="Unassembled WGS sequence"/>
</dbReference>
<feature type="compositionally biased region" description="Basic and acidic residues" evidence="1">
    <location>
        <begin position="220"/>
        <end position="236"/>
    </location>
</feature>
<keyword evidence="3" id="KW-1185">Reference proteome</keyword>
<evidence type="ECO:0000256" key="1">
    <source>
        <dbReference type="SAM" id="MobiDB-lite"/>
    </source>
</evidence>